<keyword evidence="2" id="KW-1185">Reference proteome</keyword>
<protein>
    <submittedName>
        <fullName evidence="1">Uncharacterized protein</fullName>
    </submittedName>
</protein>
<reference evidence="1 2" key="1">
    <citation type="journal article" date="2020" name="Microb. Genom.">
        <title>Genetic diversity of clinical and environmental Mucorales isolates obtained from an investigation of mucormycosis cases among solid organ transplant recipients.</title>
        <authorList>
            <person name="Nguyen M.H."/>
            <person name="Kaul D."/>
            <person name="Muto C."/>
            <person name="Cheng S.J."/>
            <person name="Richter R.A."/>
            <person name="Bruno V.M."/>
            <person name="Liu G."/>
            <person name="Beyhan S."/>
            <person name="Sundermann A.J."/>
            <person name="Mounaud S."/>
            <person name="Pasculle A.W."/>
            <person name="Nierman W.C."/>
            <person name="Driscoll E."/>
            <person name="Cumbie R."/>
            <person name="Clancy C.J."/>
            <person name="Dupont C.L."/>
        </authorList>
    </citation>
    <scope>NUCLEOTIDE SEQUENCE [LARGE SCALE GENOMIC DNA]</scope>
    <source>
        <strain evidence="1 2">GL24</strain>
    </source>
</reference>
<dbReference type="EMBL" id="JAANIU010009379">
    <property type="protein sequence ID" value="KAG1533238.1"/>
    <property type="molecule type" value="Genomic_DNA"/>
</dbReference>
<accession>A0A9P6XV41</accession>
<dbReference type="Proteomes" id="UP000740926">
    <property type="component" value="Unassembled WGS sequence"/>
</dbReference>
<comment type="caution">
    <text evidence="1">The sequence shown here is derived from an EMBL/GenBank/DDBJ whole genome shotgun (WGS) entry which is preliminary data.</text>
</comment>
<name>A0A9P6XV41_9FUNG</name>
<proteinExistence type="predicted"/>
<evidence type="ECO:0000313" key="2">
    <source>
        <dbReference type="Proteomes" id="UP000740926"/>
    </source>
</evidence>
<organism evidence="1 2">
    <name type="scientific">Rhizopus delemar</name>
    <dbReference type="NCBI Taxonomy" id="936053"/>
    <lineage>
        <taxon>Eukaryota</taxon>
        <taxon>Fungi</taxon>
        <taxon>Fungi incertae sedis</taxon>
        <taxon>Mucoromycota</taxon>
        <taxon>Mucoromycotina</taxon>
        <taxon>Mucoromycetes</taxon>
        <taxon>Mucorales</taxon>
        <taxon>Mucorineae</taxon>
        <taxon>Rhizopodaceae</taxon>
        <taxon>Rhizopus</taxon>
    </lineage>
</organism>
<gene>
    <name evidence="1" type="ORF">G6F50_015938</name>
</gene>
<dbReference type="AlphaFoldDB" id="A0A9P6XV41"/>
<sequence length="156" mass="16869">MHALARDVAGDGRVVGLARNLVDFVDIDNGALRLLDFVVAVLQQLLNDVLDVFAHVTGFGQRGGVGHGERHVEQAGQGLGQQRLARTGRADQQDVRLRQFDVVVLLPALDALVVVVHGHGQGALGAVLADHVLVENLEDLARLGQRTARRLRLFLE</sequence>
<evidence type="ECO:0000313" key="1">
    <source>
        <dbReference type="EMBL" id="KAG1533238.1"/>
    </source>
</evidence>